<accession>A0AAF5Q6J5</accession>
<reference evidence="1" key="2">
    <citation type="journal article" date="2016" name="Mol. Ecol.">
        <title>Population genomics of the filarial nematode parasite Wuchereria bancrofti from mosquitoes.</title>
        <authorList>
            <person name="Small S.T."/>
            <person name="Reimer L.J."/>
            <person name="Tisch D.J."/>
            <person name="King C.L."/>
            <person name="Christensen B.M."/>
            <person name="Siba P.M."/>
            <person name="Kazura J.W."/>
            <person name="Serre D."/>
            <person name="Zimmerman P.A."/>
        </authorList>
    </citation>
    <scope>NUCLEOTIDE SEQUENCE</scope>
    <source>
        <strain evidence="1">pt0022</strain>
    </source>
</reference>
<organism evidence="1 2">
    <name type="scientific">Wuchereria bancrofti</name>
    <dbReference type="NCBI Taxonomy" id="6293"/>
    <lineage>
        <taxon>Eukaryota</taxon>
        <taxon>Metazoa</taxon>
        <taxon>Ecdysozoa</taxon>
        <taxon>Nematoda</taxon>
        <taxon>Chromadorea</taxon>
        <taxon>Rhabditida</taxon>
        <taxon>Spirurina</taxon>
        <taxon>Spiruromorpha</taxon>
        <taxon>Filarioidea</taxon>
        <taxon>Onchocercidae</taxon>
        <taxon>Wuchereria</taxon>
    </lineage>
</organism>
<protein>
    <submittedName>
        <fullName evidence="2">Uncharacterized protein</fullName>
    </submittedName>
</protein>
<proteinExistence type="predicted"/>
<dbReference type="AlphaFoldDB" id="A0AAF5Q6J5"/>
<evidence type="ECO:0000313" key="1">
    <source>
        <dbReference type="Proteomes" id="UP000093561"/>
    </source>
</evidence>
<dbReference type="WBParaSite" id="mrna-Wban_10820">
    <property type="protein sequence ID" value="mrna-Wban_10820"/>
    <property type="gene ID" value="Wban_10820"/>
</dbReference>
<name>A0AAF5Q6J5_WUCBA</name>
<reference evidence="1" key="1">
    <citation type="submission" date="2015-03" db="EMBL/GenBank/DDBJ databases">
        <title>Wuchereria bancrofti Genome Sequencing Papua New Guinea Strain.</title>
        <authorList>
            <person name="Small S.T."/>
            <person name="Serre D."/>
            <person name="Zimmerman P.A."/>
        </authorList>
    </citation>
    <scope>NUCLEOTIDE SEQUENCE [LARGE SCALE GENOMIC DNA]</scope>
    <source>
        <strain evidence="1">pt0022</strain>
    </source>
</reference>
<dbReference type="Proteomes" id="UP000093561">
    <property type="component" value="Unassembled WGS sequence"/>
</dbReference>
<evidence type="ECO:0000313" key="2">
    <source>
        <dbReference type="WBParaSite" id="mrna-Wban_10820"/>
    </source>
</evidence>
<sequence length="83" mass="9646">MHLKNTALEMEISVLLPTLNHRKMLTRIQIHPGNIHRSQVTRTFHNGTLRASRTWRGVSIRSRGHNSEPISQRLTEYFVSNES</sequence>
<reference evidence="2" key="3">
    <citation type="submission" date="2024-02" db="UniProtKB">
        <authorList>
            <consortium name="WormBaseParasite"/>
        </authorList>
    </citation>
    <scope>IDENTIFICATION</scope>
    <source>
        <strain evidence="2">pt0022</strain>
    </source>
</reference>